<keyword evidence="2" id="KW-1185">Reference proteome</keyword>
<dbReference type="AlphaFoldDB" id="A0AAE1S059"/>
<comment type="caution">
    <text evidence="1">The sequence shown here is derived from an EMBL/GenBank/DDBJ whole genome shotgun (WGS) entry which is preliminary data.</text>
</comment>
<evidence type="ECO:0000313" key="1">
    <source>
        <dbReference type="EMBL" id="KAK4360469.1"/>
    </source>
</evidence>
<reference evidence="1" key="1">
    <citation type="submission" date="2023-12" db="EMBL/GenBank/DDBJ databases">
        <title>Genome assembly of Anisodus tanguticus.</title>
        <authorList>
            <person name="Wang Y.-J."/>
        </authorList>
    </citation>
    <scope>NUCLEOTIDE SEQUENCE</scope>
    <source>
        <strain evidence="1">KB-2021</strain>
        <tissue evidence="1">Leaf</tissue>
    </source>
</reference>
<name>A0AAE1S059_9SOLA</name>
<dbReference type="Proteomes" id="UP001291623">
    <property type="component" value="Unassembled WGS sequence"/>
</dbReference>
<organism evidence="1 2">
    <name type="scientific">Anisodus tanguticus</name>
    <dbReference type="NCBI Taxonomy" id="243964"/>
    <lineage>
        <taxon>Eukaryota</taxon>
        <taxon>Viridiplantae</taxon>
        <taxon>Streptophyta</taxon>
        <taxon>Embryophyta</taxon>
        <taxon>Tracheophyta</taxon>
        <taxon>Spermatophyta</taxon>
        <taxon>Magnoliopsida</taxon>
        <taxon>eudicotyledons</taxon>
        <taxon>Gunneridae</taxon>
        <taxon>Pentapetalae</taxon>
        <taxon>asterids</taxon>
        <taxon>lamiids</taxon>
        <taxon>Solanales</taxon>
        <taxon>Solanaceae</taxon>
        <taxon>Solanoideae</taxon>
        <taxon>Hyoscyameae</taxon>
        <taxon>Anisodus</taxon>
    </lineage>
</organism>
<gene>
    <name evidence="1" type="ORF">RND71_019421</name>
</gene>
<accession>A0AAE1S059</accession>
<protein>
    <submittedName>
        <fullName evidence="1">Uncharacterized protein</fullName>
    </submittedName>
</protein>
<sequence>MGPFSFSAASMPKMAKAQSVRLLCVCCLNGIRKTFNVSSLTPYSFHRRTHPTPKMRLGNTRLIVRKERYQLSSKPPWDNSQYLFLSK</sequence>
<dbReference type="EMBL" id="JAVYJV010000010">
    <property type="protein sequence ID" value="KAK4360469.1"/>
    <property type="molecule type" value="Genomic_DNA"/>
</dbReference>
<proteinExistence type="predicted"/>
<evidence type="ECO:0000313" key="2">
    <source>
        <dbReference type="Proteomes" id="UP001291623"/>
    </source>
</evidence>